<dbReference type="AlphaFoldDB" id="A0A1G9TQ06"/>
<evidence type="ECO:0000313" key="4">
    <source>
        <dbReference type="Proteomes" id="UP000183376"/>
    </source>
</evidence>
<feature type="transmembrane region" description="Helical" evidence="2">
    <location>
        <begin position="44"/>
        <end position="64"/>
    </location>
</feature>
<accession>A0A1G9TQ06</accession>
<reference evidence="3 4" key="1">
    <citation type="submission" date="2016-10" db="EMBL/GenBank/DDBJ databases">
        <authorList>
            <person name="de Groot N.N."/>
        </authorList>
    </citation>
    <scope>NUCLEOTIDE SEQUENCE [LARGE SCALE GENOMIC DNA]</scope>
    <source>
        <strain evidence="3 4">DSM 44149</strain>
    </source>
</reference>
<sequence length="103" mass="10723">MVREQDVRATFAALNAYGAPPLAVTAEDLIECGDQVRRRRKRTLAAAGTGLVVAVVLAGVFLALPGHRGPGQVTPARTSEPTSVVEELVPPQPVPAPPPPGVR</sequence>
<evidence type="ECO:0000313" key="3">
    <source>
        <dbReference type="EMBL" id="SDM49742.1"/>
    </source>
</evidence>
<keyword evidence="2" id="KW-0472">Membrane</keyword>
<proteinExistence type="predicted"/>
<dbReference type="Proteomes" id="UP000183376">
    <property type="component" value="Chromosome I"/>
</dbReference>
<organism evidence="3 4">
    <name type="scientific">Allokutzneria albata</name>
    <name type="common">Kibdelosporangium albatum</name>
    <dbReference type="NCBI Taxonomy" id="211114"/>
    <lineage>
        <taxon>Bacteria</taxon>
        <taxon>Bacillati</taxon>
        <taxon>Actinomycetota</taxon>
        <taxon>Actinomycetes</taxon>
        <taxon>Pseudonocardiales</taxon>
        <taxon>Pseudonocardiaceae</taxon>
        <taxon>Allokutzneria</taxon>
    </lineage>
</organism>
<feature type="region of interest" description="Disordered" evidence="1">
    <location>
        <begin position="67"/>
        <end position="103"/>
    </location>
</feature>
<evidence type="ECO:0000256" key="1">
    <source>
        <dbReference type="SAM" id="MobiDB-lite"/>
    </source>
</evidence>
<name>A0A1G9TQ06_ALLAB</name>
<dbReference type="eggNOG" id="ENOG5032KST">
    <property type="taxonomic scope" value="Bacteria"/>
</dbReference>
<keyword evidence="2" id="KW-0812">Transmembrane</keyword>
<feature type="compositionally biased region" description="Pro residues" evidence="1">
    <location>
        <begin position="90"/>
        <end position="103"/>
    </location>
</feature>
<gene>
    <name evidence="3" type="ORF">SAMN04489726_1921</name>
</gene>
<evidence type="ECO:0000256" key="2">
    <source>
        <dbReference type="SAM" id="Phobius"/>
    </source>
</evidence>
<keyword evidence="2" id="KW-1133">Transmembrane helix</keyword>
<dbReference type="EMBL" id="LT629701">
    <property type="protein sequence ID" value="SDM49742.1"/>
    <property type="molecule type" value="Genomic_DNA"/>
</dbReference>
<keyword evidence="4" id="KW-1185">Reference proteome</keyword>
<dbReference type="STRING" id="211114.SAMN04489726_1921"/>
<protein>
    <submittedName>
        <fullName evidence="3">Uncharacterized protein</fullName>
    </submittedName>
</protein>